<comment type="caution">
    <text evidence="1">The sequence shown here is derived from an EMBL/GenBank/DDBJ whole genome shotgun (WGS) entry which is preliminary data.</text>
</comment>
<reference evidence="1 2" key="1">
    <citation type="journal article" date="2014" name="BMC Genomics">
        <title>Comparison of environmental and isolate Sulfobacillus genomes reveals diverse carbon, sulfur, nitrogen, and hydrogen metabolisms.</title>
        <authorList>
            <person name="Justice N.B."/>
            <person name="Norman A."/>
            <person name="Brown C.T."/>
            <person name="Singh A."/>
            <person name="Thomas B.C."/>
            <person name="Banfield J.F."/>
        </authorList>
    </citation>
    <scope>NUCLEOTIDE SEQUENCE [LARGE SCALE GENOMIC DNA]</scope>
    <source>
        <strain evidence="1">AMDSBA3</strain>
    </source>
</reference>
<dbReference type="EMBL" id="PXYV01000004">
    <property type="protein sequence ID" value="PSR23647.1"/>
    <property type="molecule type" value="Genomic_DNA"/>
</dbReference>
<dbReference type="AlphaFoldDB" id="A0A2T2WN31"/>
<gene>
    <name evidence="1" type="ORF">C7B45_02445</name>
</gene>
<proteinExistence type="predicted"/>
<protein>
    <submittedName>
        <fullName evidence="1">Uncharacterized protein</fullName>
    </submittedName>
</protein>
<name>A0A2T2WN31_9FIRM</name>
<organism evidence="1 2">
    <name type="scientific">Sulfobacillus acidophilus</name>
    <dbReference type="NCBI Taxonomy" id="53633"/>
    <lineage>
        <taxon>Bacteria</taxon>
        <taxon>Bacillati</taxon>
        <taxon>Bacillota</taxon>
        <taxon>Clostridia</taxon>
        <taxon>Eubacteriales</taxon>
        <taxon>Clostridiales Family XVII. Incertae Sedis</taxon>
        <taxon>Sulfobacillus</taxon>
    </lineage>
</organism>
<sequence>MRTTKKPPVEVKVLTGTDAEAVREQRFQVARARLATRIQEANLSEEEIIAEVRAFRAGK</sequence>
<evidence type="ECO:0000313" key="1">
    <source>
        <dbReference type="EMBL" id="PSR23647.1"/>
    </source>
</evidence>
<dbReference type="Proteomes" id="UP000241848">
    <property type="component" value="Unassembled WGS sequence"/>
</dbReference>
<accession>A0A2T2WN31</accession>
<evidence type="ECO:0000313" key="2">
    <source>
        <dbReference type="Proteomes" id="UP000241848"/>
    </source>
</evidence>